<comment type="caution">
    <text evidence="2">The sequence shown here is derived from an EMBL/GenBank/DDBJ whole genome shotgun (WGS) entry which is preliminary data.</text>
</comment>
<protein>
    <submittedName>
        <fullName evidence="2">(raccoon dog) hypothetical protein</fullName>
    </submittedName>
</protein>
<dbReference type="PROSITE" id="PS51257">
    <property type="entry name" value="PROKAR_LIPOPROTEIN"/>
    <property type="match status" value="1"/>
</dbReference>
<feature type="region of interest" description="Disordered" evidence="1">
    <location>
        <begin position="101"/>
        <end position="160"/>
    </location>
</feature>
<evidence type="ECO:0000256" key="1">
    <source>
        <dbReference type="SAM" id="MobiDB-lite"/>
    </source>
</evidence>
<keyword evidence="3" id="KW-1185">Reference proteome</keyword>
<accession>A0A811YMJ2</accession>
<dbReference type="EMBL" id="CAJHUB010000681">
    <property type="protein sequence ID" value="CAD7678696.1"/>
    <property type="molecule type" value="Genomic_DNA"/>
</dbReference>
<evidence type="ECO:0000313" key="3">
    <source>
        <dbReference type="Proteomes" id="UP000645828"/>
    </source>
</evidence>
<name>A0A811YMJ2_NYCPR</name>
<organism evidence="2 3">
    <name type="scientific">Nyctereutes procyonoides</name>
    <name type="common">Raccoon dog</name>
    <name type="synonym">Canis procyonoides</name>
    <dbReference type="NCBI Taxonomy" id="34880"/>
    <lineage>
        <taxon>Eukaryota</taxon>
        <taxon>Metazoa</taxon>
        <taxon>Chordata</taxon>
        <taxon>Craniata</taxon>
        <taxon>Vertebrata</taxon>
        <taxon>Euteleostomi</taxon>
        <taxon>Mammalia</taxon>
        <taxon>Eutheria</taxon>
        <taxon>Laurasiatheria</taxon>
        <taxon>Carnivora</taxon>
        <taxon>Caniformia</taxon>
        <taxon>Canidae</taxon>
        <taxon>Nyctereutes</taxon>
    </lineage>
</organism>
<feature type="compositionally biased region" description="Polar residues" evidence="1">
    <location>
        <begin position="101"/>
        <end position="110"/>
    </location>
</feature>
<dbReference type="Proteomes" id="UP000645828">
    <property type="component" value="Unassembled WGS sequence"/>
</dbReference>
<sequence length="160" mass="16677">MGTRPAGPPGWLPLPPVQPTWLIGVVVGCAFASPIPPAAPGGQRILPAASKVAWAYTVRFCPRTPSRLCGSATPLSIPIRRGDLCLGSASACMHRPLSHTQLSLPSVQSQKPPPDSCPWKGYRMADPKTVTKAPGPTSGGRPGQALLPQGKLAQCSKDSQ</sequence>
<dbReference type="AlphaFoldDB" id="A0A811YMJ2"/>
<proteinExistence type="predicted"/>
<reference evidence="2" key="1">
    <citation type="submission" date="2020-12" db="EMBL/GenBank/DDBJ databases">
        <authorList>
            <consortium name="Molecular Ecology Group"/>
        </authorList>
    </citation>
    <scope>NUCLEOTIDE SEQUENCE</scope>
    <source>
        <strain evidence="2">TBG_1078</strain>
    </source>
</reference>
<gene>
    <name evidence="2" type="ORF">NYPRO_LOCUS11494</name>
</gene>
<evidence type="ECO:0000313" key="2">
    <source>
        <dbReference type="EMBL" id="CAD7678696.1"/>
    </source>
</evidence>